<sequence length="209" mass="21940">MTDLKDLLRSAAAEAENVSVDGSALIPTIRRRRRVRTAAVGVGSAAAVTTLAVTAYAVLPGASDAPVSGGSPTALPTFQAKDCKVEYARQPTVAGRKVALTQKTMRPTGELAWSGTVEVTVTNTSKVTLYTKNTPALFHFSPEQRFESRVGSVQAVAQKNVVLKPGAAHTSTVRVTIQGCASWKQPAGSFSVHLPTTGDSQLVGRLQLP</sequence>
<protein>
    <submittedName>
        <fullName evidence="2">Uncharacterized protein</fullName>
    </submittedName>
</protein>
<evidence type="ECO:0000313" key="3">
    <source>
        <dbReference type="Proteomes" id="UP000295124"/>
    </source>
</evidence>
<dbReference type="RefSeq" id="WP_132170802.1">
    <property type="nucleotide sequence ID" value="NZ_SMKX01000072.1"/>
</dbReference>
<proteinExistence type="predicted"/>
<keyword evidence="1" id="KW-1133">Transmembrane helix</keyword>
<feature type="transmembrane region" description="Helical" evidence="1">
    <location>
        <begin position="38"/>
        <end position="59"/>
    </location>
</feature>
<dbReference type="EMBL" id="SMKX01000072">
    <property type="protein sequence ID" value="TDD57514.1"/>
    <property type="molecule type" value="Genomic_DNA"/>
</dbReference>
<keyword evidence="1" id="KW-0812">Transmembrane</keyword>
<accession>A0A4R4ZIG7</accession>
<dbReference type="Proteomes" id="UP000295124">
    <property type="component" value="Unassembled WGS sequence"/>
</dbReference>
<organism evidence="2 3">
    <name type="scientific">Kribbella antibiotica</name>
    <dbReference type="NCBI Taxonomy" id="190195"/>
    <lineage>
        <taxon>Bacteria</taxon>
        <taxon>Bacillati</taxon>
        <taxon>Actinomycetota</taxon>
        <taxon>Actinomycetes</taxon>
        <taxon>Propionibacteriales</taxon>
        <taxon>Kribbellaceae</taxon>
        <taxon>Kribbella</taxon>
    </lineage>
</organism>
<dbReference type="OrthoDB" id="9904942at2"/>
<keyword evidence="3" id="KW-1185">Reference proteome</keyword>
<keyword evidence="1" id="KW-0472">Membrane</keyword>
<comment type="caution">
    <text evidence="2">The sequence shown here is derived from an EMBL/GenBank/DDBJ whole genome shotgun (WGS) entry which is preliminary data.</text>
</comment>
<dbReference type="AlphaFoldDB" id="A0A4R4ZIG7"/>
<evidence type="ECO:0000256" key="1">
    <source>
        <dbReference type="SAM" id="Phobius"/>
    </source>
</evidence>
<gene>
    <name evidence="2" type="ORF">E1263_23260</name>
</gene>
<reference evidence="2 3" key="1">
    <citation type="submission" date="2019-03" db="EMBL/GenBank/DDBJ databases">
        <title>Draft genome sequences of novel Actinobacteria.</title>
        <authorList>
            <person name="Sahin N."/>
            <person name="Ay H."/>
            <person name="Saygin H."/>
        </authorList>
    </citation>
    <scope>NUCLEOTIDE SEQUENCE [LARGE SCALE GENOMIC DNA]</scope>
    <source>
        <strain evidence="2 3">JCM 13523</strain>
    </source>
</reference>
<evidence type="ECO:0000313" key="2">
    <source>
        <dbReference type="EMBL" id="TDD57514.1"/>
    </source>
</evidence>
<name>A0A4R4ZIG7_9ACTN</name>